<dbReference type="EMBL" id="GG666497">
    <property type="protein sequence ID" value="EEN62403.1"/>
    <property type="molecule type" value="Genomic_DNA"/>
</dbReference>
<keyword evidence="2" id="KW-0677">Repeat</keyword>
<keyword evidence="1" id="KW-0880">Kelch repeat</keyword>
<gene>
    <name evidence="4" type="ORF">BRAFLDRAFT_118524</name>
</gene>
<dbReference type="PANTHER" id="PTHR24412">
    <property type="entry name" value="KELCH PROTEIN"/>
    <property type="match status" value="1"/>
</dbReference>
<proteinExistence type="predicted"/>
<dbReference type="InterPro" id="IPR011333">
    <property type="entry name" value="SKP1/BTB/POZ_sf"/>
</dbReference>
<organism>
    <name type="scientific">Branchiostoma floridae</name>
    <name type="common">Florida lancelet</name>
    <name type="synonym">Amphioxus</name>
    <dbReference type="NCBI Taxonomy" id="7739"/>
    <lineage>
        <taxon>Eukaryota</taxon>
        <taxon>Metazoa</taxon>
        <taxon>Chordata</taxon>
        <taxon>Cephalochordata</taxon>
        <taxon>Leptocardii</taxon>
        <taxon>Amphioxiformes</taxon>
        <taxon>Branchiostomatidae</taxon>
        <taxon>Branchiostoma</taxon>
    </lineage>
</organism>
<feature type="domain" description="BTB" evidence="3">
    <location>
        <begin position="26"/>
        <end position="93"/>
    </location>
</feature>
<reference evidence="4" key="1">
    <citation type="journal article" date="2008" name="Nature">
        <title>The amphioxus genome and the evolution of the chordate karyotype.</title>
        <authorList>
            <consortium name="US DOE Joint Genome Institute (JGI-PGF)"/>
            <person name="Putnam N.H."/>
            <person name="Butts T."/>
            <person name="Ferrier D.E.K."/>
            <person name="Furlong R.F."/>
            <person name="Hellsten U."/>
            <person name="Kawashima T."/>
            <person name="Robinson-Rechavi M."/>
            <person name="Shoguchi E."/>
            <person name="Terry A."/>
            <person name="Yu J.-K."/>
            <person name="Benito-Gutierrez E.L."/>
            <person name="Dubchak I."/>
            <person name="Garcia-Fernandez J."/>
            <person name="Gibson-Brown J.J."/>
            <person name="Grigoriev I.V."/>
            <person name="Horton A.C."/>
            <person name="de Jong P.J."/>
            <person name="Jurka J."/>
            <person name="Kapitonov V.V."/>
            <person name="Kohara Y."/>
            <person name="Kuroki Y."/>
            <person name="Lindquist E."/>
            <person name="Lucas S."/>
            <person name="Osoegawa K."/>
            <person name="Pennacchio L.A."/>
            <person name="Salamov A.A."/>
            <person name="Satou Y."/>
            <person name="Sauka-Spengler T."/>
            <person name="Schmutz J."/>
            <person name="Shin-I T."/>
            <person name="Toyoda A."/>
            <person name="Bronner-Fraser M."/>
            <person name="Fujiyama A."/>
            <person name="Holland L.Z."/>
            <person name="Holland P.W.H."/>
            <person name="Satoh N."/>
            <person name="Rokhsar D.S."/>
        </authorList>
    </citation>
    <scope>NUCLEOTIDE SEQUENCE [LARGE SCALE GENOMIC DNA]</scope>
    <source>
        <strain evidence="4">S238N-H82</strain>
        <tissue evidence="4">Testes</tissue>
    </source>
</reference>
<dbReference type="SUPFAM" id="SSF54695">
    <property type="entry name" value="POZ domain"/>
    <property type="match status" value="1"/>
</dbReference>
<name>C3YBP5_BRAFL</name>
<dbReference type="Gene3D" id="1.25.40.420">
    <property type="match status" value="1"/>
</dbReference>
<dbReference type="PANTHER" id="PTHR24412:SF272">
    <property type="entry name" value="KELCH-LIKE PROTEIN DIABLO"/>
    <property type="match status" value="1"/>
</dbReference>
<accession>C3YBP5</accession>
<dbReference type="Pfam" id="PF00651">
    <property type="entry name" value="BTB"/>
    <property type="match status" value="1"/>
</dbReference>
<dbReference type="AlphaFoldDB" id="C3YBP5"/>
<dbReference type="InterPro" id="IPR000210">
    <property type="entry name" value="BTB/POZ_dom"/>
</dbReference>
<sequence length="269" mass="31262">MDVKPEKHASWFFTRLQAAKTEEHLFDVTLCAKGKEIPCHRFFLRALSDYFRAMFSGRHPESKKERVKIGGVSAEALQLLVDFAYTGQIAITDDDVHQLYEAANMLQVEPIEEDCRQFLADRLISHPETCLRTLISADKMACSYLYDRARACAFKSFTSVFTTEEFLRLPVEFLKTYISDCLHAKKEEDVLDAIMLWVKHDLEEWQRHFKELIECVRFSNVDPGHVEDIMKREKEFAEITGLGELIKDRSRHSKSRHIQEQEVLVLVAS</sequence>
<dbReference type="eggNOG" id="KOG4441">
    <property type="taxonomic scope" value="Eukaryota"/>
</dbReference>
<dbReference type="InterPro" id="IPR011705">
    <property type="entry name" value="BACK"/>
</dbReference>
<evidence type="ECO:0000259" key="3">
    <source>
        <dbReference type="PROSITE" id="PS50097"/>
    </source>
</evidence>
<evidence type="ECO:0000256" key="1">
    <source>
        <dbReference type="ARBA" id="ARBA00022441"/>
    </source>
</evidence>
<dbReference type="Pfam" id="PF07707">
    <property type="entry name" value="BACK"/>
    <property type="match status" value="1"/>
</dbReference>
<dbReference type="SMART" id="SM00225">
    <property type="entry name" value="BTB"/>
    <property type="match status" value="1"/>
</dbReference>
<evidence type="ECO:0000256" key="2">
    <source>
        <dbReference type="ARBA" id="ARBA00022737"/>
    </source>
</evidence>
<dbReference type="Gene3D" id="3.30.710.10">
    <property type="entry name" value="Potassium Channel Kv1.1, Chain A"/>
    <property type="match status" value="1"/>
</dbReference>
<protein>
    <recommendedName>
        <fullName evidence="3">BTB domain-containing protein</fullName>
    </recommendedName>
</protein>
<dbReference type="SMART" id="SM00875">
    <property type="entry name" value="BACK"/>
    <property type="match status" value="1"/>
</dbReference>
<dbReference type="InParanoid" id="C3YBP5"/>
<evidence type="ECO:0000313" key="4">
    <source>
        <dbReference type="EMBL" id="EEN62403.1"/>
    </source>
</evidence>
<dbReference type="PROSITE" id="PS50097">
    <property type="entry name" value="BTB"/>
    <property type="match status" value="1"/>
</dbReference>